<dbReference type="AlphaFoldDB" id="A0AAD6XJD3"/>
<sequence>MALLSTSAGDAGLVMTADGSVDALLVATTPIATVHAARRHRVLAAQTLRALGREAEGLRREVNEWRLRARVPPLAPPPRSDAHAAVLRAETEDFDLTGELEGELEEEGEEEEEEEPSPQHDKNDKNKQQDAQMKGETTTTTTKTPTAPTSVFAFEAPGPGPVSPSAAGSAFGSRSGSSAGSGSGSGSEGPGTPPASAVGEMQMQQMHSAQMEAEWARLLRAKEAQAAQLQERMQRAQYGNGKGYYHPQQQYLHQDQHHGQHGYDRFAEDERAMLSPMSPGMMGVGMHGGMDLGAIDLGMHPGMGDMGMDLGMDMGGMGLGGMGMDPRMGVGMGIGGGGGWARASPAHPAFHLAAQQQQMRMGMGMGVGVGVGVGVGQYLHQPGMFA</sequence>
<evidence type="ECO:0000256" key="1">
    <source>
        <dbReference type="SAM" id="Coils"/>
    </source>
</evidence>
<feature type="compositionally biased region" description="Low complexity" evidence="2">
    <location>
        <begin position="163"/>
        <end position="178"/>
    </location>
</feature>
<feature type="compositionally biased region" description="Gly residues" evidence="2">
    <location>
        <begin position="179"/>
        <end position="189"/>
    </location>
</feature>
<organism evidence="3 4">
    <name type="scientific">Mycena belliarum</name>
    <dbReference type="NCBI Taxonomy" id="1033014"/>
    <lineage>
        <taxon>Eukaryota</taxon>
        <taxon>Fungi</taxon>
        <taxon>Dikarya</taxon>
        <taxon>Basidiomycota</taxon>
        <taxon>Agaricomycotina</taxon>
        <taxon>Agaricomycetes</taxon>
        <taxon>Agaricomycetidae</taxon>
        <taxon>Agaricales</taxon>
        <taxon>Marasmiineae</taxon>
        <taxon>Mycenaceae</taxon>
        <taxon>Mycena</taxon>
    </lineage>
</organism>
<gene>
    <name evidence="3" type="ORF">B0H15DRAFT_804755</name>
</gene>
<feature type="region of interest" description="Disordered" evidence="2">
    <location>
        <begin position="100"/>
        <end position="197"/>
    </location>
</feature>
<feature type="compositionally biased region" description="Low complexity" evidence="2">
    <location>
        <begin position="137"/>
        <end position="149"/>
    </location>
</feature>
<proteinExistence type="predicted"/>
<feature type="compositionally biased region" description="Basic and acidic residues" evidence="2">
    <location>
        <begin position="117"/>
        <end position="128"/>
    </location>
</feature>
<feature type="compositionally biased region" description="Acidic residues" evidence="2">
    <location>
        <begin position="100"/>
        <end position="116"/>
    </location>
</feature>
<keyword evidence="4" id="KW-1185">Reference proteome</keyword>
<reference evidence="3" key="1">
    <citation type="submission" date="2023-03" db="EMBL/GenBank/DDBJ databases">
        <title>Massive genome expansion in bonnet fungi (Mycena s.s.) driven by repeated elements and novel gene families across ecological guilds.</title>
        <authorList>
            <consortium name="Lawrence Berkeley National Laboratory"/>
            <person name="Harder C.B."/>
            <person name="Miyauchi S."/>
            <person name="Viragh M."/>
            <person name="Kuo A."/>
            <person name="Thoen E."/>
            <person name="Andreopoulos B."/>
            <person name="Lu D."/>
            <person name="Skrede I."/>
            <person name="Drula E."/>
            <person name="Henrissat B."/>
            <person name="Morin E."/>
            <person name="Kohler A."/>
            <person name="Barry K."/>
            <person name="LaButti K."/>
            <person name="Morin E."/>
            <person name="Salamov A."/>
            <person name="Lipzen A."/>
            <person name="Mereny Z."/>
            <person name="Hegedus B."/>
            <person name="Baldrian P."/>
            <person name="Stursova M."/>
            <person name="Weitz H."/>
            <person name="Taylor A."/>
            <person name="Grigoriev I.V."/>
            <person name="Nagy L.G."/>
            <person name="Martin F."/>
            <person name="Kauserud H."/>
        </authorList>
    </citation>
    <scope>NUCLEOTIDE SEQUENCE</scope>
    <source>
        <strain evidence="3">CBHHK173m</strain>
    </source>
</reference>
<keyword evidence="1" id="KW-0175">Coiled coil</keyword>
<name>A0AAD6XJD3_9AGAR</name>
<dbReference type="EMBL" id="JARJCN010000064">
    <property type="protein sequence ID" value="KAJ7078740.1"/>
    <property type="molecule type" value="Genomic_DNA"/>
</dbReference>
<feature type="coiled-coil region" evidence="1">
    <location>
        <begin position="212"/>
        <end position="239"/>
    </location>
</feature>
<dbReference type="Proteomes" id="UP001222325">
    <property type="component" value="Unassembled WGS sequence"/>
</dbReference>
<protein>
    <submittedName>
        <fullName evidence="3">Uncharacterized protein</fullName>
    </submittedName>
</protein>
<evidence type="ECO:0000313" key="4">
    <source>
        <dbReference type="Proteomes" id="UP001222325"/>
    </source>
</evidence>
<accession>A0AAD6XJD3</accession>
<evidence type="ECO:0000256" key="2">
    <source>
        <dbReference type="SAM" id="MobiDB-lite"/>
    </source>
</evidence>
<comment type="caution">
    <text evidence="3">The sequence shown here is derived from an EMBL/GenBank/DDBJ whole genome shotgun (WGS) entry which is preliminary data.</text>
</comment>
<evidence type="ECO:0000313" key="3">
    <source>
        <dbReference type="EMBL" id="KAJ7078740.1"/>
    </source>
</evidence>